<dbReference type="PROSITE" id="PS50294">
    <property type="entry name" value="WD_REPEATS_REGION"/>
    <property type="match status" value="5"/>
</dbReference>
<dbReference type="Pfam" id="PF00400">
    <property type="entry name" value="WD40"/>
    <property type="match status" value="6"/>
</dbReference>
<keyword evidence="7" id="KW-0539">Nucleus</keyword>
<name>F2UDX2_SALR5</name>
<dbReference type="Pfam" id="PF04494">
    <property type="entry name" value="TFIID_NTD2"/>
    <property type="match status" value="1"/>
</dbReference>
<feature type="repeat" description="WD" evidence="8">
    <location>
        <begin position="556"/>
        <end position="597"/>
    </location>
</feature>
<dbReference type="GeneID" id="16073033"/>
<dbReference type="PROSITE" id="PS00678">
    <property type="entry name" value="WD_REPEATS_1"/>
    <property type="match status" value="2"/>
</dbReference>
<evidence type="ECO:0000256" key="6">
    <source>
        <dbReference type="ARBA" id="ARBA00023163"/>
    </source>
</evidence>
<feature type="repeat" description="WD" evidence="8">
    <location>
        <begin position="364"/>
        <end position="398"/>
    </location>
</feature>
<dbReference type="KEGG" id="sre:PTSG_07055"/>
<comment type="subcellular location">
    <subcellularLocation>
        <location evidence="1">Nucleus</location>
    </subcellularLocation>
</comment>
<dbReference type="GO" id="GO:0005669">
    <property type="term" value="C:transcription factor TFIID complex"/>
    <property type="evidence" value="ECO:0007669"/>
    <property type="project" value="TreeGrafter"/>
</dbReference>
<dbReference type="EMBL" id="GL832970">
    <property type="protein sequence ID" value="EGD74822.1"/>
    <property type="molecule type" value="Genomic_DNA"/>
</dbReference>
<dbReference type="InterPro" id="IPR019775">
    <property type="entry name" value="WD40_repeat_CS"/>
</dbReference>
<dbReference type="PROSITE" id="PS50896">
    <property type="entry name" value="LISH"/>
    <property type="match status" value="1"/>
</dbReference>
<accession>F2UDX2</accession>
<dbReference type="SUPFAM" id="SSF50978">
    <property type="entry name" value="WD40 repeat-like"/>
    <property type="match status" value="1"/>
</dbReference>
<dbReference type="GO" id="GO:0006367">
    <property type="term" value="P:transcription initiation at RNA polymerase II promoter"/>
    <property type="evidence" value="ECO:0007669"/>
    <property type="project" value="TreeGrafter"/>
</dbReference>
<dbReference type="OMA" id="HNHPVWD"/>
<dbReference type="InterPro" id="IPR020472">
    <property type="entry name" value="WD40_PAC1"/>
</dbReference>
<evidence type="ECO:0000313" key="11">
    <source>
        <dbReference type="EMBL" id="EGD74822.1"/>
    </source>
</evidence>
<feature type="domain" description="TFIID subunit TAF5 NTD2" evidence="10">
    <location>
        <begin position="66"/>
        <end position="184"/>
    </location>
</feature>
<evidence type="ECO:0000313" key="12">
    <source>
        <dbReference type="Proteomes" id="UP000007799"/>
    </source>
</evidence>
<dbReference type="Gene3D" id="1.25.40.500">
    <property type="entry name" value="TFIID subunit TAF5, NTD2 domain"/>
    <property type="match status" value="1"/>
</dbReference>
<dbReference type="RefSeq" id="XP_004992467.1">
    <property type="nucleotide sequence ID" value="XM_004992410.1"/>
</dbReference>
<feature type="region of interest" description="Disordered" evidence="9">
    <location>
        <begin position="228"/>
        <end position="321"/>
    </location>
</feature>
<feature type="repeat" description="WD" evidence="8">
    <location>
        <begin position="472"/>
        <end position="504"/>
    </location>
</feature>
<comment type="similarity">
    <text evidence="2">Belongs to the WD repeat TAF5 family.</text>
</comment>
<feature type="repeat" description="WD" evidence="8">
    <location>
        <begin position="598"/>
        <end position="630"/>
    </location>
</feature>
<evidence type="ECO:0000256" key="4">
    <source>
        <dbReference type="ARBA" id="ARBA00022737"/>
    </source>
</evidence>
<evidence type="ECO:0000256" key="1">
    <source>
        <dbReference type="ARBA" id="ARBA00004123"/>
    </source>
</evidence>
<dbReference type="PANTHER" id="PTHR19879">
    <property type="entry name" value="TRANSCRIPTION INITIATION FACTOR TFIID"/>
    <property type="match status" value="1"/>
</dbReference>
<dbReference type="Gene3D" id="2.130.10.10">
    <property type="entry name" value="YVTN repeat-like/Quinoprotein amine dehydrogenase"/>
    <property type="match status" value="2"/>
</dbReference>
<evidence type="ECO:0000256" key="3">
    <source>
        <dbReference type="ARBA" id="ARBA00022574"/>
    </source>
</evidence>
<dbReference type="SMART" id="SM00320">
    <property type="entry name" value="WD40"/>
    <property type="match status" value="6"/>
</dbReference>
<dbReference type="PANTHER" id="PTHR19879:SF1">
    <property type="entry name" value="CANNONBALL-RELATED"/>
    <property type="match status" value="1"/>
</dbReference>
<dbReference type="Proteomes" id="UP000007799">
    <property type="component" value="Unassembled WGS sequence"/>
</dbReference>
<dbReference type="SUPFAM" id="SSF160897">
    <property type="entry name" value="Taf5 N-terminal domain-like"/>
    <property type="match status" value="1"/>
</dbReference>
<dbReference type="InterPro" id="IPR015943">
    <property type="entry name" value="WD40/YVTN_repeat-like_dom_sf"/>
</dbReference>
<keyword evidence="12" id="KW-1185">Reference proteome</keyword>
<dbReference type="InterPro" id="IPR006594">
    <property type="entry name" value="LisH"/>
</dbReference>
<keyword evidence="3 8" id="KW-0853">WD repeat</keyword>
<evidence type="ECO:0000259" key="10">
    <source>
        <dbReference type="Pfam" id="PF04494"/>
    </source>
</evidence>
<proteinExistence type="inferred from homology"/>
<organism evidence="12">
    <name type="scientific">Salpingoeca rosetta (strain ATCC 50818 / BSB-021)</name>
    <dbReference type="NCBI Taxonomy" id="946362"/>
    <lineage>
        <taxon>Eukaryota</taxon>
        <taxon>Choanoflagellata</taxon>
        <taxon>Craspedida</taxon>
        <taxon>Salpingoecidae</taxon>
        <taxon>Salpingoeca</taxon>
    </lineage>
</organism>
<dbReference type="InterPro" id="IPR037264">
    <property type="entry name" value="TFIID_NTD2_sf"/>
</dbReference>
<evidence type="ECO:0000256" key="2">
    <source>
        <dbReference type="ARBA" id="ARBA00009435"/>
    </source>
</evidence>
<gene>
    <name evidence="11" type="ORF">PTSG_07055</name>
</gene>
<feature type="compositionally biased region" description="Acidic residues" evidence="9">
    <location>
        <begin position="228"/>
        <end position="244"/>
    </location>
</feature>
<dbReference type="CDD" id="cd00200">
    <property type="entry name" value="WD40"/>
    <property type="match status" value="1"/>
</dbReference>
<feature type="repeat" description="WD" evidence="8">
    <location>
        <begin position="430"/>
        <end position="463"/>
    </location>
</feature>
<evidence type="ECO:0000256" key="9">
    <source>
        <dbReference type="SAM" id="MobiDB-lite"/>
    </source>
</evidence>
<keyword evidence="5" id="KW-0805">Transcription regulation</keyword>
<dbReference type="PRINTS" id="PR00320">
    <property type="entry name" value="GPROTEINBRPT"/>
</dbReference>
<dbReference type="FunCoup" id="F2UDX2">
    <property type="interactions" value="796"/>
</dbReference>
<dbReference type="GO" id="GO:0016251">
    <property type="term" value="F:RNA polymerase II general transcription initiation factor activity"/>
    <property type="evidence" value="ECO:0007669"/>
    <property type="project" value="TreeGrafter"/>
</dbReference>
<dbReference type="CDD" id="cd08044">
    <property type="entry name" value="TAF5_NTD2"/>
    <property type="match status" value="1"/>
</dbReference>
<evidence type="ECO:0000256" key="7">
    <source>
        <dbReference type="ARBA" id="ARBA00023242"/>
    </source>
</evidence>
<dbReference type="InParanoid" id="F2UDX2"/>
<feature type="repeat" description="WD" evidence="8">
    <location>
        <begin position="514"/>
        <end position="555"/>
    </location>
</feature>
<feature type="compositionally biased region" description="Basic and acidic residues" evidence="9">
    <location>
        <begin position="264"/>
        <end position="281"/>
    </location>
</feature>
<dbReference type="InterPro" id="IPR001680">
    <property type="entry name" value="WD40_rpt"/>
</dbReference>
<feature type="compositionally biased region" description="Acidic residues" evidence="9">
    <location>
        <begin position="282"/>
        <end position="291"/>
    </location>
</feature>
<dbReference type="InterPro" id="IPR036322">
    <property type="entry name" value="WD40_repeat_dom_sf"/>
</dbReference>
<keyword evidence="4" id="KW-0677">Repeat</keyword>
<evidence type="ECO:0000256" key="8">
    <source>
        <dbReference type="PROSITE-ProRule" id="PRU00221"/>
    </source>
</evidence>
<dbReference type="InterPro" id="IPR007582">
    <property type="entry name" value="TFIID_NTD2"/>
</dbReference>
<protein>
    <recommendedName>
        <fullName evidence="10">TFIID subunit TAF5 NTD2 domain-containing protein</fullName>
    </recommendedName>
</protein>
<reference evidence="11" key="1">
    <citation type="submission" date="2009-08" db="EMBL/GenBank/DDBJ databases">
        <title>Annotation of Salpingoeca rosetta.</title>
        <authorList>
            <consortium name="The Broad Institute Genome Sequencing Platform"/>
            <person name="Russ C."/>
            <person name="Cuomo C."/>
            <person name="Burger G."/>
            <person name="Gray M.W."/>
            <person name="Holland P.W.H."/>
            <person name="King N."/>
            <person name="Lang F.B.F."/>
            <person name="Roger A.J."/>
            <person name="Ruiz-Trillo I."/>
            <person name="Young S.K."/>
            <person name="Zeng Q."/>
            <person name="Gargeya S."/>
            <person name="Alvarado L."/>
            <person name="Berlin A."/>
            <person name="Chapman S.B."/>
            <person name="Chen Z."/>
            <person name="Freedman E."/>
            <person name="Gellesch M."/>
            <person name="Goldberg J."/>
            <person name="Griggs A."/>
            <person name="Gujja S."/>
            <person name="Heilman E."/>
            <person name="Heiman D."/>
            <person name="Howarth C."/>
            <person name="Mehta T."/>
            <person name="Neiman D."/>
            <person name="Pearson M."/>
            <person name="Roberts A."/>
            <person name="Saif S."/>
            <person name="Shea T."/>
            <person name="Shenoy N."/>
            <person name="Sisk P."/>
            <person name="Stolte C."/>
            <person name="Sykes S."/>
            <person name="White J."/>
            <person name="Yandava C."/>
            <person name="Haas B."/>
            <person name="Nusbaum C."/>
            <person name="Birren B."/>
        </authorList>
    </citation>
    <scope>NUCLEOTIDE SEQUENCE [LARGE SCALE GENOMIC DNA]</scope>
    <source>
        <strain evidence="11">ATCC 50818</strain>
    </source>
</reference>
<dbReference type="PROSITE" id="PS50082">
    <property type="entry name" value="WD_REPEATS_2"/>
    <property type="match status" value="6"/>
</dbReference>
<evidence type="ECO:0000256" key="5">
    <source>
        <dbReference type="ARBA" id="ARBA00023015"/>
    </source>
</evidence>
<feature type="compositionally biased region" description="Basic and acidic residues" evidence="9">
    <location>
        <begin position="302"/>
        <end position="316"/>
    </location>
</feature>
<dbReference type="eggNOG" id="KOG0263">
    <property type="taxonomic scope" value="Eukaryota"/>
</dbReference>
<dbReference type="STRING" id="946362.F2UDX2"/>
<sequence length="695" mass="77711">MTTPGGEERVSDADVERVVWQYFRQKNYKHALEGLVKDAASLPFARLDEGEEAPETFIKNELAAVVHLTKWIANSLDLYKNELNTVTYPVFVHCYLDLLYRGYDEAAKQFMLDYHHHHRDLHDLELQQIMAVTSLEHMKTNDTVRMFRANKYKVHLCNYSWELLLGFVQEHKYNFLLRIINQHLSITFHTGKPSQRIDVGTIGHAVGSVDQLNSIKVYWGTYQVVEDPDEMEGEGMDTADDAGEGEGKSEAGGEQAAKKAKTGAGDKGKDKEGDRGKSKAAEDEDEDAEGEEGAKRRRQRKKQQDHPDAPPEEMRLKHPPIRGRMLQMRLEAMRDARRRAALSAKNLPSCCAYTFFNALKSVAITCISFSVDSKLIATGCADSSVRVWTLTKDKLMKLLPGTKLAGFDVTATSKLEDYLDPSTASAAKVMRGHSGPVTCVNFSPDNLFLISSSTDHTIRLWSLLTYTNVVCYRGHSYPVWHVEFSPLNLYFATASFDHTARLWSTDQVYTKRVFAGHLSDVNCVKFHPNCNYLATASTDKSCRLWDIQSGSCVRVFQGHRDTVHVLEFTHDGRFLASGGDDWDIMIWDLASGCRVKVLHGHSDVVYSLAFSQEDGVLASGGADNTVRVWDCEFLQSAAQATTTLHDAPDTLQPGDASPELAATYYTKATPVYAVHFGSTNYLLAAGVFVPNPDKH</sequence>
<dbReference type="AlphaFoldDB" id="F2UDX2"/>
<dbReference type="OrthoDB" id="674604at2759"/>
<keyword evidence="6" id="KW-0804">Transcription</keyword>